<reference evidence="5 6" key="1">
    <citation type="journal article" date="2018" name="Biotechnol. Adv.">
        <title>Improved genomic resources and new bioinformatic workflow for the carcinogenic parasite Clonorchis sinensis: Biotechnological implications.</title>
        <authorList>
            <person name="Wang D."/>
            <person name="Korhonen P.K."/>
            <person name="Gasser R.B."/>
            <person name="Young N.D."/>
        </authorList>
    </citation>
    <scope>NUCLEOTIDE SEQUENCE [LARGE SCALE GENOMIC DNA]</scope>
    <source>
        <strain evidence="5">Cs-k2</strain>
    </source>
</reference>
<feature type="compositionally biased region" description="Low complexity" evidence="3">
    <location>
        <begin position="11"/>
        <end position="22"/>
    </location>
</feature>
<dbReference type="SMART" id="SM00322">
    <property type="entry name" value="KH"/>
    <property type="match status" value="2"/>
</dbReference>
<evidence type="ECO:0000256" key="2">
    <source>
        <dbReference type="PROSITE-ProRule" id="PRU00117"/>
    </source>
</evidence>
<dbReference type="InterPro" id="IPR036612">
    <property type="entry name" value="KH_dom_type_1_sf"/>
</dbReference>
<dbReference type="AlphaFoldDB" id="A0A8T1MWX4"/>
<evidence type="ECO:0000313" key="6">
    <source>
        <dbReference type="Proteomes" id="UP000286415"/>
    </source>
</evidence>
<evidence type="ECO:0000256" key="1">
    <source>
        <dbReference type="ARBA" id="ARBA00022737"/>
    </source>
</evidence>
<proteinExistence type="predicted"/>
<dbReference type="Gene3D" id="3.30.310.210">
    <property type="match status" value="1"/>
</dbReference>
<dbReference type="InterPro" id="IPR047276">
    <property type="entry name" value="KH-I_NOVA_rpt2"/>
</dbReference>
<feature type="compositionally biased region" description="Pro residues" evidence="3">
    <location>
        <begin position="374"/>
        <end position="384"/>
    </location>
</feature>
<dbReference type="GO" id="GO:0003723">
    <property type="term" value="F:RNA binding"/>
    <property type="evidence" value="ECO:0007669"/>
    <property type="project" value="UniProtKB-UniRule"/>
</dbReference>
<feature type="region of interest" description="Disordered" evidence="3">
    <location>
        <begin position="475"/>
        <end position="497"/>
    </location>
</feature>
<dbReference type="InterPro" id="IPR004087">
    <property type="entry name" value="KH_dom"/>
</dbReference>
<comment type="caution">
    <text evidence="5">The sequence shown here is derived from an EMBL/GenBank/DDBJ whole genome shotgun (WGS) entry which is preliminary data.</text>
</comment>
<accession>A0A8T1MWX4</accession>
<keyword evidence="2" id="KW-0694">RNA-binding</keyword>
<dbReference type="EMBL" id="NIRI02000013">
    <property type="protein sequence ID" value="KAG5453396.1"/>
    <property type="molecule type" value="Genomic_DNA"/>
</dbReference>
<keyword evidence="1" id="KW-0677">Repeat</keyword>
<feature type="domain" description="K Homology" evidence="4">
    <location>
        <begin position="626"/>
        <end position="699"/>
    </location>
</feature>
<feature type="region of interest" description="Disordered" evidence="3">
    <location>
        <begin position="1"/>
        <end position="22"/>
    </location>
</feature>
<dbReference type="SUPFAM" id="SSF54791">
    <property type="entry name" value="Eukaryotic type KH-domain (KH-domain type I)"/>
    <property type="match status" value="2"/>
</dbReference>
<feature type="region of interest" description="Disordered" evidence="3">
    <location>
        <begin position="704"/>
        <end position="727"/>
    </location>
</feature>
<evidence type="ECO:0000256" key="3">
    <source>
        <dbReference type="SAM" id="MobiDB-lite"/>
    </source>
</evidence>
<feature type="compositionally biased region" description="Polar residues" evidence="3">
    <location>
        <begin position="708"/>
        <end position="722"/>
    </location>
</feature>
<evidence type="ECO:0000259" key="4">
    <source>
        <dbReference type="SMART" id="SM00322"/>
    </source>
</evidence>
<feature type="compositionally biased region" description="Polar residues" evidence="3">
    <location>
        <begin position="475"/>
        <end position="484"/>
    </location>
</feature>
<evidence type="ECO:0000313" key="5">
    <source>
        <dbReference type="EMBL" id="KAG5453396.1"/>
    </source>
</evidence>
<feature type="region of interest" description="Disordered" evidence="3">
    <location>
        <begin position="359"/>
        <end position="393"/>
    </location>
</feature>
<dbReference type="Gene3D" id="3.30.1370.10">
    <property type="entry name" value="K Homology domain, type 1"/>
    <property type="match status" value="1"/>
</dbReference>
<gene>
    <name evidence="5" type="ORF">CSKR_110031</name>
</gene>
<reference evidence="5 6" key="2">
    <citation type="journal article" date="2021" name="Genomics">
        <title>High-quality reference genome for Clonorchis sinensis.</title>
        <authorList>
            <person name="Young N.D."/>
            <person name="Stroehlein A.J."/>
            <person name="Kinkar L."/>
            <person name="Wang T."/>
            <person name="Sohn W.M."/>
            <person name="Chang B.C.H."/>
            <person name="Kaur P."/>
            <person name="Weisz D."/>
            <person name="Dudchenko O."/>
            <person name="Aiden E.L."/>
            <person name="Korhonen P.K."/>
            <person name="Gasser R.B."/>
        </authorList>
    </citation>
    <scope>NUCLEOTIDE SEQUENCE [LARGE SCALE GENOMIC DNA]</scope>
    <source>
        <strain evidence="5">Cs-k2</strain>
    </source>
</reference>
<dbReference type="PROSITE" id="PS50084">
    <property type="entry name" value="KH_TYPE_1"/>
    <property type="match status" value="2"/>
</dbReference>
<dbReference type="Proteomes" id="UP000286415">
    <property type="component" value="Unassembled WGS sequence"/>
</dbReference>
<dbReference type="InterPro" id="IPR004088">
    <property type="entry name" value="KH_dom_type_1"/>
</dbReference>
<dbReference type="CDD" id="cd09031">
    <property type="entry name" value="KH-I_NOVA_rpt3"/>
    <property type="match status" value="1"/>
</dbReference>
<dbReference type="Pfam" id="PF00013">
    <property type="entry name" value="KH_1"/>
    <property type="match status" value="2"/>
</dbReference>
<feature type="domain" description="K Homology" evidence="4">
    <location>
        <begin position="166"/>
        <end position="238"/>
    </location>
</feature>
<sequence>MCLFAGGCGQLPSSSSSASSSPSSLSLPVFFHSSFAIPYRESYPLLVITSSWLRNIVARMFASSFYYRLCPAPSPTAASHARVRVCTVFPITPWLSPFPSHPVPSFTWLARSVATSRPSGTTERVCLIVGSMEGVMSVHNYIMDRILEKPDPNPHATCEGRLNVERHKQVKILVPNSTAGMVIGKGGSYIQEIKEKTGAYVQISQKSREFNLLERCIIIAGDLDQTRAAVQLILAVIAADPQSASCPNLSYHDVRGPVASVYPTGSPYATPLVPCATTPTWLATQAVDPSAANTAAMMAAVFAPGSVGSPGAVPTGRSAHTFGFFSGSYGTPPDISPLAALAASSPTLGLTSVLQSGVLSSPSGGGGGSTELVPPSPGSFPSSPPQTGISGSLLDPTTALAAAAQQAALLAAFRSKTQMLPHELSDPTASLSTLVHQASVVPGPFRVPPAWVGYPVTGITTPTIASAQQAFSGSRLGQSLVDPQSSSASGASGTSSASSSPSVAASVALAALSAAATGGGTTGSGVLSNPGALLGMMQPPSMSPALNLSFSRADPLSLTVSNLSTTSPSLFLALNEQPSAVASAPTSPPSLSLPSHTSMFGLYAFPGAASPTLSMSPVASSAGSYMFCKKVIAVPESIIGLLLGPQGRSIVDLQASSGTVIQVSQKGVYAPGTQNRLVTITGPQLNVQWAANVIEQRVAVEQLRRESSGSTQPFTPPAQSEGQPEASRRLSFLLCPQSTALSTDPTGHTSLSQTLEATLSAPCQTTVTASTCSVKRENDGSGYQKPP</sequence>
<dbReference type="OrthoDB" id="441329at2759"/>
<organism evidence="5 6">
    <name type="scientific">Clonorchis sinensis</name>
    <name type="common">Chinese liver fluke</name>
    <dbReference type="NCBI Taxonomy" id="79923"/>
    <lineage>
        <taxon>Eukaryota</taxon>
        <taxon>Metazoa</taxon>
        <taxon>Spiralia</taxon>
        <taxon>Lophotrochozoa</taxon>
        <taxon>Platyhelminthes</taxon>
        <taxon>Trematoda</taxon>
        <taxon>Digenea</taxon>
        <taxon>Opisthorchiida</taxon>
        <taxon>Opisthorchiata</taxon>
        <taxon>Opisthorchiidae</taxon>
        <taxon>Clonorchis</taxon>
    </lineage>
</organism>
<feature type="compositionally biased region" description="Low complexity" evidence="3">
    <location>
        <begin position="485"/>
        <end position="497"/>
    </location>
</feature>
<dbReference type="CDD" id="cd22436">
    <property type="entry name" value="KH-I_NOVA_rpt2"/>
    <property type="match status" value="1"/>
</dbReference>
<keyword evidence="6" id="KW-1185">Reference proteome</keyword>
<dbReference type="InterPro" id="IPR047274">
    <property type="entry name" value="KH-I_NOVA_rpt3"/>
</dbReference>
<protein>
    <submittedName>
        <fullName evidence="5">RNA-binding protein Nova-1, variant 2</fullName>
    </submittedName>
</protein>
<name>A0A8T1MWX4_CLOSI</name>
<dbReference type="PANTHER" id="PTHR10288">
    <property type="entry name" value="KH DOMAIN CONTAINING RNA BINDING PROTEIN"/>
    <property type="match status" value="1"/>
</dbReference>